<dbReference type="GO" id="GO:0008270">
    <property type="term" value="F:zinc ion binding"/>
    <property type="evidence" value="ECO:0007669"/>
    <property type="project" value="UniProtKB-KW"/>
</dbReference>
<dbReference type="OrthoDB" id="2331621at2759"/>
<dbReference type="SUPFAM" id="SSF57850">
    <property type="entry name" value="RING/U-box"/>
    <property type="match status" value="1"/>
</dbReference>
<gene>
    <name evidence="4" type="ORF">RFULGI_LOCUS10267</name>
</gene>
<organism evidence="4 5">
    <name type="scientific">Racocetra fulgida</name>
    <dbReference type="NCBI Taxonomy" id="60492"/>
    <lineage>
        <taxon>Eukaryota</taxon>
        <taxon>Fungi</taxon>
        <taxon>Fungi incertae sedis</taxon>
        <taxon>Mucoromycota</taxon>
        <taxon>Glomeromycotina</taxon>
        <taxon>Glomeromycetes</taxon>
        <taxon>Diversisporales</taxon>
        <taxon>Gigasporaceae</taxon>
        <taxon>Racocetra</taxon>
    </lineage>
</organism>
<evidence type="ECO:0000256" key="1">
    <source>
        <dbReference type="PROSITE-ProRule" id="PRU00175"/>
    </source>
</evidence>
<feature type="region of interest" description="Disordered" evidence="2">
    <location>
        <begin position="77"/>
        <end position="177"/>
    </location>
</feature>
<evidence type="ECO:0000313" key="4">
    <source>
        <dbReference type="EMBL" id="CAG8697495.1"/>
    </source>
</evidence>
<feature type="compositionally biased region" description="Basic and acidic residues" evidence="2">
    <location>
        <begin position="99"/>
        <end position="109"/>
    </location>
</feature>
<feature type="domain" description="RING-type" evidence="3">
    <location>
        <begin position="25"/>
        <end position="73"/>
    </location>
</feature>
<proteinExistence type="predicted"/>
<keyword evidence="1" id="KW-0862">Zinc</keyword>
<accession>A0A9N9HN37</accession>
<evidence type="ECO:0000313" key="5">
    <source>
        <dbReference type="Proteomes" id="UP000789396"/>
    </source>
</evidence>
<dbReference type="InterPro" id="IPR013083">
    <property type="entry name" value="Znf_RING/FYVE/PHD"/>
</dbReference>
<dbReference type="InterPro" id="IPR001841">
    <property type="entry name" value="Znf_RING"/>
</dbReference>
<keyword evidence="1" id="KW-0863">Zinc-finger</keyword>
<dbReference type="Pfam" id="PF13639">
    <property type="entry name" value="zf-RING_2"/>
    <property type="match status" value="1"/>
</dbReference>
<dbReference type="AlphaFoldDB" id="A0A9N9HN37"/>
<keyword evidence="5" id="KW-1185">Reference proteome</keyword>
<dbReference type="EMBL" id="CAJVPZ010019964">
    <property type="protein sequence ID" value="CAG8697495.1"/>
    <property type="molecule type" value="Genomic_DNA"/>
</dbReference>
<protein>
    <submittedName>
        <fullName evidence="4">11587_t:CDS:1</fullName>
    </submittedName>
</protein>
<feature type="compositionally biased region" description="Acidic residues" evidence="2">
    <location>
        <begin position="110"/>
        <end position="130"/>
    </location>
</feature>
<dbReference type="PROSITE" id="PS50089">
    <property type="entry name" value="ZF_RING_2"/>
    <property type="match status" value="1"/>
</dbReference>
<reference evidence="4" key="1">
    <citation type="submission" date="2021-06" db="EMBL/GenBank/DDBJ databases">
        <authorList>
            <person name="Kallberg Y."/>
            <person name="Tangrot J."/>
            <person name="Rosling A."/>
        </authorList>
    </citation>
    <scope>NUCLEOTIDE SEQUENCE</scope>
    <source>
        <strain evidence="4">IN212</strain>
    </source>
</reference>
<dbReference type="SMART" id="SM00184">
    <property type="entry name" value="RING"/>
    <property type="match status" value="1"/>
</dbReference>
<evidence type="ECO:0000259" key="3">
    <source>
        <dbReference type="PROSITE" id="PS50089"/>
    </source>
</evidence>
<keyword evidence="1" id="KW-0479">Metal-binding</keyword>
<feature type="compositionally biased region" description="Low complexity" evidence="2">
    <location>
        <begin position="83"/>
        <end position="98"/>
    </location>
</feature>
<dbReference type="Proteomes" id="UP000789396">
    <property type="component" value="Unassembled WGS sequence"/>
</dbReference>
<dbReference type="Gene3D" id="3.30.40.10">
    <property type="entry name" value="Zinc/RING finger domain, C3HC4 (zinc finger)"/>
    <property type="match status" value="1"/>
</dbReference>
<comment type="caution">
    <text evidence="4">The sequence shown here is derived from an EMBL/GenBank/DDBJ whole genome shotgun (WGS) entry which is preliminary data.</text>
</comment>
<name>A0A9N9HN37_9GLOM</name>
<sequence>MSFLIDFLSKIINQTPTNINNPDRCVFCQDIILSSLDELITILSCRHFFHYECIHNYHSYSNSELCPTCPICRAQSSTSGNHTETQIENSSNNNQELNEINKDENNHIESEDESEEDEDRNSYNEDDNESRDESEGNKEGDEDYNNENIEDYNNENDEDYNNENDENYNKYDDNIIGDNNSLSNIRKPVIQEFIMEITNHIEDIEEIGDEINDENEMNIEEGSSQITAMTLASLYKLANKAREKTIRSTRDKIISWYRYGENHEIKIREMMLNNSLSERAVQSKLYKEILVFLPNIKQSHLRKKTEKANKVYDLFRQIGVDKIECITTFSADKISRFTRNDIQTIINYFSTH</sequence>
<evidence type="ECO:0000256" key="2">
    <source>
        <dbReference type="SAM" id="MobiDB-lite"/>
    </source>
</evidence>
<feature type="compositionally biased region" description="Acidic residues" evidence="2">
    <location>
        <begin position="140"/>
        <end position="166"/>
    </location>
</feature>